<dbReference type="InterPro" id="IPR051417">
    <property type="entry name" value="SDr/BOS_complex"/>
</dbReference>
<feature type="compositionally biased region" description="Polar residues" evidence="8">
    <location>
        <begin position="99"/>
        <end position="111"/>
    </location>
</feature>
<evidence type="ECO:0000256" key="6">
    <source>
        <dbReference type="ARBA" id="ARBA00022737"/>
    </source>
</evidence>
<dbReference type="NCBIfam" id="TIGR01168">
    <property type="entry name" value="YSIRK_signal"/>
    <property type="match status" value="1"/>
</dbReference>
<accession>A0A380H039</accession>
<evidence type="ECO:0000313" key="11">
    <source>
        <dbReference type="Proteomes" id="UP000255425"/>
    </source>
</evidence>
<dbReference type="Pfam" id="PF10425">
    <property type="entry name" value="SdrG_C_C"/>
    <property type="match status" value="1"/>
</dbReference>
<gene>
    <name evidence="10" type="primary">sdrC</name>
    <name evidence="10" type="ORF">NCTC11807_00153</name>
</gene>
<keyword evidence="3" id="KW-0134">Cell wall</keyword>
<dbReference type="Gene3D" id="2.60.40.1280">
    <property type="match status" value="1"/>
</dbReference>
<name>A0A380H039_9STAP</name>
<dbReference type="InterPro" id="IPR033764">
    <property type="entry name" value="Sdr_B"/>
</dbReference>
<dbReference type="RefSeq" id="WP_115312499.1">
    <property type="nucleotide sequence ID" value="NZ_CP066042.1"/>
</dbReference>
<evidence type="ECO:0000256" key="1">
    <source>
        <dbReference type="ARBA" id="ARBA00004168"/>
    </source>
</evidence>
<dbReference type="AlphaFoldDB" id="A0A380H039"/>
<comment type="similarity">
    <text evidence="2">Belongs to the serine-aspartate repeat-containing protein (SDr) family.</text>
</comment>
<evidence type="ECO:0000256" key="3">
    <source>
        <dbReference type="ARBA" id="ARBA00022512"/>
    </source>
</evidence>
<dbReference type="PANTHER" id="PTHR23303">
    <property type="entry name" value="CARBOXYPEPTIDASE REGULATORY REGION-CONTAINING"/>
    <property type="match status" value="1"/>
</dbReference>
<dbReference type="PANTHER" id="PTHR23303:SF15">
    <property type="entry name" value="COLOSSIN-A"/>
    <property type="match status" value="1"/>
</dbReference>
<organism evidence="10 11">
    <name type="scientific">Staphylococcus saccharolyticus</name>
    <dbReference type="NCBI Taxonomy" id="33028"/>
    <lineage>
        <taxon>Bacteria</taxon>
        <taxon>Bacillati</taxon>
        <taxon>Bacillota</taxon>
        <taxon>Bacilli</taxon>
        <taxon>Bacillales</taxon>
        <taxon>Staphylococcaceae</taxon>
        <taxon>Staphylococcus</taxon>
    </lineage>
</organism>
<feature type="region of interest" description="Disordered" evidence="8">
    <location>
        <begin position="664"/>
        <end position="748"/>
    </location>
</feature>
<reference evidence="10 11" key="1">
    <citation type="submission" date="2018-06" db="EMBL/GenBank/DDBJ databases">
        <authorList>
            <consortium name="Pathogen Informatics"/>
            <person name="Doyle S."/>
        </authorList>
    </citation>
    <scope>NUCLEOTIDE SEQUENCE [LARGE SCALE GENOMIC DNA]</scope>
    <source>
        <strain evidence="10 11">NCTC11807</strain>
    </source>
</reference>
<dbReference type="SUPFAM" id="SSF117074">
    <property type="entry name" value="Hypothetical protein PA1324"/>
    <property type="match status" value="2"/>
</dbReference>
<feature type="compositionally biased region" description="Low complexity" evidence="8">
    <location>
        <begin position="60"/>
        <end position="76"/>
    </location>
</feature>
<evidence type="ECO:0000313" key="10">
    <source>
        <dbReference type="EMBL" id="SUM67258.1"/>
    </source>
</evidence>
<dbReference type="Pfam" id="PF00746">
    <property type="entry name" value="Gram_pos_anchor"/>
    <property type="match status" value="1"/>
</dbReference>
<evidence type="ECO:0000256" key="2">
    <source>
        <dbReference type="ARBA" id="ARBA00007257"/>
    </source>
</evidence>
<dbReference type="Gene3D" id="2.60.40.10">
    <property type="entry name" value="Immunoglobulins"/>
    <property type="match status" value="2"/>
</dbReference>
<keyword evidence="6" id="KW-0677">Repeat</keyword>
<evidence type="ECO:0000259" key="9">
    <source>
        <dbReference type="PROSITE" id="PS50847"/>
    </source>
</evidence>
<dbReference type="InterPro" id="IPR019931">
    <property type="entry name" value="LPXTG_anchor"/>
</dbReference>
<dbReference type="InterPro" id="IPR013783">
    <property type="entry name" value="Ig-like_fold"/>
</dbReference>
<keyword evidence="5" id="KW-0732">Signal</keyword>
<feature type="compositionally biased region" description="Basic and acidic residues" evidence="8">
    <location>
        <begin position="679"/>
        <end position="699"/>
    </location>
</feature>
<feature type="compositionally biased region" description="Acidic residues" evidence="8">
    <location>
        <begin position="705"/>
        <end position="724"/>
    </location>
</feature>
<protein>
    <submittedName>
        <fullName evidence="10">Bone sialoprotein-binding protein</fullName>
    </submittedName>
</protein>
<keyword evidence="11" id="KW-1185">Reference proteome</keyword>
<dbReference type="GO" id="GO:0007155">
    <property type="term" value="P:cell adhesion"/>
    <property type="evidence" value="ECO:0007669"/>
    <property type="project" value="InterPro"/>
</dbReference>
<dbReference type="InterPro" id="IPR005877">
    <property type="entry name" value="YSIRK_signal_dom"/>
</dbReference>
<comment type="subcellular location">
    <subcellularLocation>
        <location evidence="1">Secreted</location>
        <location evidence="1">Cell wall</location>
        <topology evidence="1">Peptidoglycan-anchor</topology>
    </subcellularLocation>
</comment>
<evidence type="ECO:0000256" key="8">
    <source>
        <dbReference type="SAM" id="MobiDB-lite"/>
    </source>
</evidence>
<dbReference type="Pfam" id="PF04650">
    <property type="entry name" value="YSIRK_signal"/>
    <property type="match status" value="1"/>
</dbReference>
<dbReference type="PROSITE" id="PS50847">
    <property type="entry name" value="GRAM_POS_ANCHORING"/>
    <property type="match status" value="1"/>
</dbReference>
<dbReference type="Gene3D" id="2.60.40.1290">
    <property type="match status" value="1"/>
</dbReference>
<dbReference type="EMBL" id="UHDZ01000001">
    <property type="protein sequence ID" value="SUM67258.1"/>
    <property type="molecule type" value="Genomic_DNA"/>
</dbReference>
<feature type="region of interest" description="Disordered" evidence="8">
    <location>
        <begin position="50"/>
        <end position="118"/>
    </location>
</feature>
<feature type="domain" description="Gram-positive cocci surface proteins LPxTG" evidence="9">
    <location>
        <begin position="733"/>
        <end position="768"/>
    </location>
</feature>
<evidence type="ECO:0000256" key="4">
    <source>
        <dbReference type="ARBA" id="ARBA00022525"/>
    </source>
</evidence>
<dbReference type="InterPro" id="IPR008966">
    <property type="entry name" value="Adhesion_dom_sf"/>
</dbReference>
<dbReference type="InterPro" id="IPR011252">
    <property type="entry name" value="Fibrogen-bd_dom1"/>
</dbReference>
<dbReference type="Pfam" id="PF17210">
    <property type="entry name" value="SdrD_B"/>
    <property type="match status" value="2"/>
</dbReference>
<evidence type="ECO:0000256" key="5">
    <source>
        <dbReference type="ARBA" id="ARBA00022729"/>
    </source>
</evidence>
<dbReference type="InterPro" id="IPR041171">
    <property type="entry name" value="SDR_Ig"/>
</dbReference>
<dbReference type="NCBIfam" id="TIGR01167">
    <property type="entry name" value="LPXTG_anchor"/>
    <property type="match status" value="1"/>
</dbReference>
<dbReference type="Pfam" id="PF17961">
    <property type="entry name" value="Big_8"/>
    <property type="match status" value="1"/>
</dbReference>
<keyword evidence="7" id="KW-0572">Peptidoglycan-anchor</keyword>
<dbReference type="Proteomes" id="UP000255425">
    <property type="component" value="Unassembled WGS sequence"/>
</dbReference>
<feature type="compositionally biased region" description="Basic and acidic residues" evidence="8">
    <location>
        <begin position="77"/>
        <end position="86"/>
    </location>
</feature>
<evidence type="ECO:0000256" key="7">
    <source>
        <dbReference type="ARBA" id="ARBA00023088"/>
    </source>
</evidence>
<dbReference type="SUPFAM" id="SSF49401">
    <property type="entry name" value="Bacterial adhesins"/>
    <property type="match status" value="2"/>
</dbReference>
<dbReference type="InterPro" id="IPR011266">
    <property type="entry name" value="Adhesin_Fg-bd_dom_2"/>
</dbReference>
<sequence length="768" mass="84845">MRKKLDFLPNKLSKYSIRRFSVGTASILVGATLLFGIGNEADAAGNTHIQSTSEEVTDNNTASVASTTEETTNNEVTNEKPSKEEATSNEVTNEDSSVDEASTNDSTSNPDLNPKVLNDSVQEFDNNQSSDSQDRNVAYATPIGTTTNRSVQLRSRVAVNRSQAQQQGKNVNDSIKVTSVNTDKNYVEPNNGQGFSADISFEVDGKVNKGNYFTVDMPEYADFNGIADYKAANNKLYPTINDGNQVVANGVYDTQTKKLVYTFTDYVNKKDNIKGNFEIPQFIDRANAKTSGNYDLNYNIAGNTVTKPMEVEYNNYNDSHVVANTSSLITKADLFNVGSHDYTQYIYVNPKSEDSYNTRLTIQGYQEDVNDSSTLLNPDDTKIEILDAKSSDNIAPSFHINDEDFENVTDNFGINQIGDKKAQIDFGHIDPPYIVKVTSKIDPNSSQDLRTRVIMENENAEGTTDFYAHDNTVERLGANGVATGNEKLYNLGDYVWEDTNKNGIQDEDEHGIEGVEVSLTRPNGTVETTTTNSEGKYEFNNLQNGDYVINFKTPAGYTPTKAYEGNSFEVDSNGLSTVGTIKDADNWTLDSGFYKTPSKYSLGDYVWYDSNKDGYQDYDEKGIKGVKVTLKDNEGNILKTTETDENGKYRFDNLDSGEYTVHFDKPEGLTQTSTNSDNDDAKDADGEDVHVTITDHDDFSIDNGYFEDSESDSSSDSESTSESDSESHSDSELPDTGEEDNHQGLIGGMLAAFGGLTLLGRRRKKEEK</sequence>
<dbReference type="GeneID" id="63935292"/>
<proteinExistence type="inferred from homology"/>
<keyword evidence="4" id="KW-0964">Secreted</keyword>